<feature type="compositionally biased region" description="Polar residues" evidence="1">
    <location>
        <begin position="247"/>
        <end position="260"/>
    </location>
</feature>
<reference evidence="2" key="1">
    <citation type="submission" date="2022-10" db="EMBL/GenBank/DDBJ databases">
        <authorList>
            <person name="Byrne P K."/>
        </authorList>
    </citation>
    <scope>NUCLEOTIDE SEQUENCE</scope>
    <source>
        <strain evidence="2">IFO1815</strain>
    </source>
</reference>
<feature type="compositionally biased region" description="Polar residues" evidence="1">
    <location>
        <begin position="171"/>
        <end position="189"/>
    </location>
</feature>
<feature type="region of interest" description="Disordered" evidence="1">
    <location>
        <begin position="247"/>
        <end position="285"/>
    </location>
</feature>
<keyword evidence="4" id="KW-1185">Reference proteome</keyword>
<dbReference type="AlphaFoldDB" id="A0AA35ISF1"/>
<sequence length="603" mass="68400">MSTSFQEFKIFCNKTGLDFQWVNIQSPKSVPENNPSESPPVINHLVQEKVRPATEPLKTEVSRESVSNILNDFKNAPLWSVFKKNSRADSSTVARSGVSSRHVSENTPGTKTNEPMSLKQENITIINGLPRKSSVMRQENDTAVTTSYSLNIPCNLISSHNGNMLPHSPMQGNNAPVSSATDSMSYNNESVPSLASSVSTSSSVYSPWDPPHPPSLQSLPNGISTSLDPEVSCLKCCRTNNYRPRETNVQSNACSPTNVSILPKRASRPGSEGNTASPPTARDQDISCDTYSAAAFTEPDSTVVTTVPSYMQRYLDKPQNWFESTMGKYCPLFLRGTKNIDYDSSEFKFERKMIAVQYLLLDERSEPRRFYNPVNKSVSFWKRLFNFDTMPSYDQLLDEAEHHFNSYQYRYAGFQRIEPYSVFCPWKNAQREIDLVLDHIHFSLDIGKKRSMNRRGNITFDTLDSTVGRDVHIKPYQYFTSNNLVYEGLSHPAEQSSIISPDTSLIERAYQELVKICKVPTSSFNDFPGRNHNSAPQLTVPKPSRPCRLLLVRESRTATESEVNKNYWRYPKRKHTEVIVPTPPRRSETASLFQKWFFLLVRP</sequence>
<evidence type="ECO:0000256" key="1">
    <source>
        <dbReference type="SAM" id="MobiDB-lite"/>
    </source>
</evidence>
<evidence type="ECO:0000313" key="2">
    <source>
        <dbReference type="EMBL" id="CAI4036068.1"/>
    </source>
</evidence>
<dbReference type="EMBL" id="OX365770">
    <property type="protein sequence ID" value="CAI4036084.1"/>
    <property type="molecule type" value="Genomic_DNA"/>
</dbReference>
<dbReference type="Proteomes" id="UP001161438">
    <property type="component" value="Chromosome 14"/>
</dbReference>
<protein>
    <submittedName>
        <fullName evidence="2">Uncharacterized protein</fullName>
    </submittedName>
</protein>
<organism evidence="2 4">
    <name type="scientific">Saccharomyces mikatae IFO 1815</name>
    <dbReference type="NCBI Taxonomy" id="226126"/>
    <lineage>
        <taxon>Eukaryota</taxon>
        <taxon>Fungi</taxon>
        <taxon>Dikarya</taxon>
        <taxon>Ascomycota</taxon>
        <taxon>Saccharomycotina</taxon>
        <taxon>Saccharomycetes</taxon>
        <taxon>Saccharomycetales</taxon>
        <taxon>Saccharomycetaceae</taxon>
        <taxon>Saccharomyces</taxon>
    </lineage>
</organism>
<proteinExistence type="predicted"/>
<dbReference type="EMBL" id="OX365770">
    <property type="protein sequence ID" value="CAI4036068.1"/>
    <property type="molecule type" value="Genomic_DNA"/>
</dbReference>
<evidence type="ECO:0000313" key="4">
    <source>
        <dbReference type="Proteomes" id="UP001161438"/>
    </source>
</evidence>
<feature type="compositionally biased region" description="Low complexity" evidence="1">
    <location>
        <begin position="190"/>
        <end position="206"/>
    </location>
</feature>
<gene>
    <name evidence="2" type="primary">SMKI14G2840</name>
    <name evidence="3" type="synonym">SMKI14G3010</name>
    <name evidence="2" type="ORF">SMKI_14G2840</name>
    <name evidence="3" type="ORF">SMKI_14G3010</name>
</gene>
<dbReference type="RefSeq" id="XP_056079188.1">
    <property type="nucleotide sequence ID" value="XM_056225361.1"/>
</dbReference>
<feature type="region of interest" description="Disordered" evidence="1">
    <location>
        <begin position="171"/>
        <end position="223"/>
    </location>
</feature>
<name>A0AA35ISF1_SACMI</name>
<evidence type="ECO:0000313" key="3">
    <source>
        <dbReference type="EMBL" id="CAI4036084.1"/>
    </source>
</evidence>
<dbReference type="GeneID" id="80920956"/>
<accession>A0AA35ISF1</accession>
<feature type="region of interest" description="Disordered" evidence="1">
    <location>
        <begin position="90"/>
        <end position="115"/>
    </location>
</feature>